<dbReference type="EMBL" id="CP069023">
    <property type="protein sequence ID" value="QRC91183.1"/>
    <property type="molecule type" value="Genomic_DNA"/>
</dbReference>
<feature type="domain" description="EF-hand" evidence="9">
    <location>
        <begin position="374"/>
        <end position="409"/>
    </location>
</feature>
<evidence type="ECO:0000256" key="3">
    <source>
        <dbReference type="ARBA" id="ARBA00022833"/>
    </source>
</evidence>
<keyword evidence="7" id="KW-0812">Transmembrane</keyword>
<reference evidence="11" key="1">
    <citation type="journal article" date="2021" name="BMC Genomics">
        <title>Chromosome-level genome assembly and manually-curated proteome of model necrotroph Parastagonospora nodorum Sn15 reveals a genome-wide trove of candidate effector homologs, and redundancy of virulence-related functions within an accessory chromosome.</title>
        <authorList>
            <person name="Bertazzoni S."/>
            <person name="Jones D.A.B."/>
            <person name="Phan H.T."/>
            <person name="Tan K.-C."/>
            <person name="Hane J.K."/>
        </authorList>
    </citation>
    <scope>NUCLEOTIDE SEQUENCE [LARGE SCALE GENOMIC DNA]</scope>
    <source>
        <strain evidence="11">SN15 / ATCC MYA-4574 / FGSC 10173)</strain>
    </source>
</reference>
<feature type="compositionally biased region" description="Basic residues" evidence="6">
    <location>
        <begin position="47"/>
        <end position="60"/>
    </location>
</feature>
<feature type="domain" description="EF-hand" evidence="9">
    <location>
        <begin position="410"/>
        <end position="445"/>
    </location>
</feature>
<feature type="compositionally biased region" description="Low complexity" evidence="6">
    <location>
        <begin position="597"/>
        <end position="609"/>
    </location>
</feature>
<dbReference type="InterPro" id="IPR018247">
    <property type="entry name" value="EF_Hand_1_Ca_BS"/>
</dbReference>
<dbReference type="SUPFAM" id="SSF57850">
    <property type="entry name" value="RING/U-box"/>
    <property type="match status" value="1"/>
</dbReference>
<dbReference type="Gene3D" id="1.10.238.10">
    <property type="entry name" value="EF-hand"/>
    <property type="match status" value="1"/>
</dbReference>
<dbReference type="AlphaFoldDB" id="A0A7U2HUG3"/>
<evidence type="ECO:0000256" key="4">
    <source>
        <dbReference type="ARBA" id="ARBA00022837"/>
    </source>
</evidence>
<dbReference type="PROSITE" id="PS50222">
    <property type="entry name" value="EF_HAND_2"/>
    <property type="match status" value="2"/>
</dbReference>
<dbReference type="VEuPathDB" id="FungiDB:JI435_006850"/>
<dbReference type="PROSITE" id="PS01357">
    <property type="entry name" value="ZF_ZZ_1"/>
    <property type="match status" value="1"/>
</dbReference>
<dbReference type="InterPro" id="IPR011992">
    <property type="entry name" value="EF-hand-dom_pair"/>
</dbReference>
<dbReference type="PROSITE" id="PS00018">
    <property type="entry name" value="EF_HAND_1"/>
    <property type="match status" value="1"/>
</dbReference>
<dbReference type="InterPro" id="IPR043145">
    <property type="entry name" value="Znf_ZZ_sf"/>
</dbReference>
<dbReference type="CDD" id="cd02340">
    <property type="entry name" value="ZZ_NBR1_like"/>
    <property type="match status" value="1"/>
</dbReference>
<organism evidence="10 11">
    <name type="scientific">Phaeosphaeria nodorum (strain SN15 / ATCC MYA-4574 / FGSC 10173)</name>
    <name type="common">Glume blotch fungus</name>
    <name type="synonym">Parastagonospora nodorum</name>
    <dbReference type="NCBI Taxonomy" id="321614"/>
    <lineage>
        <taxon>Eukaryota</taxon>
        <taxon>Fungi</taxon>
        <taxon>Dikarya</taxon>
        <taxon>Ascomycota</taxon>
        <taxon>Pezizomycotina</taxon>
        <taxon>Dothideomycetes</taxon>
        <taxon>Pleosporomycetidae</taxon>
        <taxon>Pleosporales</taxon>
        <taxon>Pleosporineae</taxon>
        <taxon>Phaeosphaeriaceae</taxon>
        <taxon>Parastagonospora</taxon>
    </lineage>
</organism>
<dbReference type="Proteomes" id="UP000663193">
    <property type="component" value="Chromosome 1"/>
</dbReference>
<dbReference type="PANTHER" id="PTHR15090">
    <property type="entry name" value="SEQUESTOSOME 1-RELATED"/>
    <property type="match status" value="1"/>
</dbReference>
<evidence type="ECO:0000256" key="7">
    <source>
        <dbReference type="SAM" id="Phobius"/>
    </source>
</evidence>
<dbReference type="InterPro" id="IPR000433">
    <property type="entry name" value="Znf_ZZ"/>
</dbReference>
<keyword evidence="11" id="KW-1185">Reference proteome</keyword>
<feature type="region of interest" description="Disordered" evidence="6">
    <location>
        <begin position="561"/>
        <end position="636"/>
    </location>
</feature>
<sequence length="1056" mass="119298">MSNSTATSVSRYRPAVLVVAGAAAAYATYLLYSVSQSSSSDGLHRSNAVRRSHARPRRRASQTERLSALAGDNAAMGEYDYHGVRVPLSFENLIPRTQLFELIIQQHPEYNAQQADNEIARVYDVYLDRLFAQMFPRNAPSRAHTESVARWVADRHHGQILSPNTAVERAAARYALLLQNADMAVVDGTQSVAATELSWGSDDDTEGEAVDSDGQTLQRTLYHIAEDRARQEGVVHRGITCNGCDEKPIRGIRWHCANCADFDLCSNCEATNSHIKTHIFYKIRVPAPYLGIAKQEPLYPGKPQAMTSSVQATLKKRLVAETKMEAEEIDALWEQFTCLAGTEWRADPNNIGWALDRRAFNHAFVPRYKSFVAAPNLIYDRIFAYYDSDKNSLIGFEEWIKGIDGMHATDGQVKSRIVFNGYDIDGDGYISRKDILRIFRAYYAIEQEATRDYVAEITEELSVRNALDTIRSGQPLGSAFMPHGMNVNDSVNPRLGEKGQHDFATTEPVLQENYADTAARDVMLAAADTRNLAHGGSPQDDHSRVVTDRWARRQFYIDEEEGLVRPEGAENELTTEEDDADPNVPNDDHEDASTQPSARPRWSRSSSRVRFQDDLDMETRSNASTSSRPVGERWGGYEIPEPEKDLGKEVLYQITQQGFNELLDPIFEESENNAMDAFATRSERRKCTTHLESATECFRTQELGHHRAICKIGIFRYSKCIVDMFCNALNKGSNFENLRAIFKDEHCNDVDHETAKFRLTVIYGSIEDLFLSTIDVPDEWTVDDMALWNTWLCRNQLRNEVLASTLDCASQLGWIPYARPEKVSAHPATLLGYPYRDPTMPQFRPNSMADANPNEYLSTNFMPSMLSPEAIGSILADDRMTSNPSGPFFVGTLPKIDESDPELLEQATQEVLAATSAVNNLKVRDASSESVQDHLDERQNIPHWSNYTDNPMIHILHVDSSDDSEQLRSSTKPVIHTSNPFYPETDQLKSLYRRVRELAMDPDSISHNILLASLEAVQQQIHERKGSGLINFEEFDRHMQEGRLRFLESWMEWVSI</sequence>
<dbReference type="SMART" id="SM00291">
    <property type="entry name" value="ZnF_ZZ"/>
    <property type="match status" value="1"/>
</dbReference>
<dbReference type="GO" id="GO:0005509">
    <property type="term" value="F:calcium ion binding"/>
    <property type="evidence" value="ECO:0007669"/>
    <property type="project" value="InterPro"/>
</dbReference>
<keyword evidence="4" id="KW-0106">Calcium</keyword>
<dbReference type="Gene3D" id="3.30.60.90">
    <property type="match status" value="1"/>
</dbReference>
<keyword evidence="7" id="KW-1133">Transmembrane helix</keyword>
<dbReference type="InterPro" id="IPR052260">
    <property type="entry name" value="Autophagy_Rcpt_SigReg"/>
</dbReference>
<dbReference type="OrthoDB" id="2122982at2759"/>
<dbReference type="PROSITE" id="PS50135">
    <property type="entry name" value="ZF_ZZ_2"/>
    <property type="match status" value="1"/>
</dbReference>
<feature type="compositionally biased region" description="Acidic residues" evidence="6">
    <location>
        <begin position="569"/>
        <end position="581"/>
    </location>
</feature>
<evidence type="ECO:0000259" key="9">
    <source>
        <dbReference type="PROSITE" id="PS50222"/>
    </source>
</evidence>
<evidence type="ECO:0000256" key="5">
    <source>
        <dbReference type="PROSITE-ProRule" id="PRU00228"/>
    </source>
</evidence>
<protein>
    <recommendedName>
        <fullName evidence="12">ZZ-type domain-containing protein</fullName>
    </recommendedName>
</protein>
<evidence type="ECO:0000313" key="10">
    <source>
        <dbReference type="EMBL" id="QRC91183.1"/>
    </source>
</evidence>
<dbReference type="Pfam" id="PF00569">
    <property type="entry name" value="ZZ"/>
    <property type="match status" value="1"/>
</dbReference>
<gene>
    <name evidence="10" type="ORF">JI435_006850</name>
</gene>
<evidence type="ECO:0000259" key="8">
    <source>
        <dbReference type="PROSITE" id="PS50135"/>
    </source>
</evidence>
<dbReference type="GO" id="GO:0008270">
    <property type="term" value="F:zinc ion binding"/>
    <property type="evidence" value="ECO:0007669"/>
    <property type="project" value="UniProtKB-KW"/>
</dbReference>
<keyword evidence="3" id="KW-0862">Zinc</keyword>
<evidence type="ECO:0000313" key="11">
    <source>
        <dbReference type="Proteomes" id="UP000663193"/>
    </source>
</evidence>
<feature type="domain" description="ZZ-type" evidence="8">
    <location>
        <begin position="236"/>
        <end position="288"/>
    </location>
</feature>
<proteinExistence type="predicted"/>
<accession>A0A7U2HUG3</accession>
<feature type="compositionally biased region" description="Basic and acidic residues" evidence="6">
    <location>
        <begin position="610"/>
        <end position="619"/>
    </location>
</feature>
<feature type="transmembrane region" description="Helical" evidence="7">
    <location>
        <begin position="12"/>
        <end position="32"/>
    </location>
</feature>
<evidence type="ECO:0008006" key="12">
    <source>
        <dbReference type="Google" id="ProtNLM"/>
    </source>
</evidence>
<dbReference type="CDD" id="cd00051">
    <property type="entry name" value="EFh"/>
    <property type="match status" value="1"/>
</dbReference>
<dbReference type="OMA" id="RWHCANC"/>
<evidence type="ECO:0000256" key="2">
    <source>
        <dbReference type="ARBA" id="ARBA00022771"/>
    </source>
</evidence>
<dbReference type="InterPro" id="IPR002048">
    <property type="entry name" value="EF_hand_dom"/>
</dbReference>
<name>A0A7U2HUG3_PHANO</name>
<keyword evidence="2 5" id="KW-0863">Zinc-finger</keyword>
<keyword evidence="1" id="KW-0479">Metal-binding</keyword>
<evidence type="ECO:0000256" key="6">
    <source>
        <dbReference type="SAM" id="MobiDB-lite"/>
    </source>
</evidence>
<dbReference type="SUPFAM" id="SSF47473">
    <property type="entry name" value="EF-hand"/>
    <property type="match status" value="1"/>
</dbReference>
<dbReference type="SMART" id="SM00054">
    <property type="entry name" value="EFh"/>
    <property type="match status" value="2"/>
</dbReference>
<keyword evidence="7" id="KW-0472">Membrane</keyword>
<evidence type="ECO:0000256" key="1">
    <source>
        <dbReference type="ARBA" id="ARBA00022723"/>
    </source>
</evidence>
<feature type="region of interest" description="Disordered" evidence="6">
    <location>
        <begin position="37"/>
        <end position="66"/>
    </location>
</feature>